<evidence type="ECO:0000256" key="2">
    <source>
        <dbReference type="ARBA" id="ARBA00022840"/>
    </source>
</evidence>
<dbReference type="InterPro" id="IPR016032">
    <property type="entry name" value="Sig_transdc_resp-reg_C-effctor"/>
</dbReference>
<dbReference type="EMBL" id="VJWX01000041">
    <property type="protein sequence ID" value="TVT57827.1"/>
    <property type="molecule type" value="Genomic_DNA"/>
</dbReference>
<reference evidence="4 5" key="2">
    <citation type="submission" date="2019-08" db="EMBL/GenBank/DDBJ databases">
        <title>Amycolatopsis acidicola sp. nov., isolated from peat swamp forest soil.</title>
        <authorList>
            <person name="Srisuk N."/>
        </authorList>
    </citation>
    <scope>NUCLEOTIDE SEQUENCE [LARGE SCALE GENOMIC DNA]</scope>
    <source>
        <strain evidence="4 5">TBRC 6029</strain>
    </source>
</reference>
<dbReference type="InterPro" id="IPR000792">
    <property type="entry name" value="Tscrpt_reg_LuxR_C"/>
</dbReference>
<dbReference type="OrthoDB" id="3333376at2"/>
<evidence type="ECO:0000259" key="3">
    <source>
        <dbReference type="SMART" id="SM00421"/>
    </source>
</evidence>
<dbReference type="GO" id="GO:0004016">
    <property type="term" value="F:adenylate cyclase activity"/>
    <property type="evidence" value="ECO:0007669"/>
    <property type="project" value="TreeGrafter"/>
</dbReference>
<dbReference type="InterPro" id="IPR027417">
    <property type="entry name" value="P-loop_NTPase"/>
</dbReference>
<name>A0A558D9X8_9PSEU</name>
<feature type="domain" description="HTH luxR-type" evidence="3">
    <location>
        <begin position="844"/>
        <end position="901"/>
    </location>
</feature>
<dbReference type="SUPFAM" id="SSF52540">
    <property type="entry name" value="P-loop containing nucleoside triphosphate hydrolases"/>
    <property type="match status" value="1"/>
</dbReference>
<dbReference type="InterPro" id="IPR036388">
    <property type="entry name" value="WH-like_DNA-bd_sf"/>
</dbReference>
<dbReference type="GO" id="GO:0005737">
    <property type="term" value="C:cytoplasm"/>
    <property type="evidence" value="ECO:0007669"/>
    <property type="project" value="TreeGrafter"/>
</dbReference>
<dbReference type="Proteomes" id="UP000320011">
    <property type="component" value="Unassembled WGS sequence"/>
</dbReference>
<gene>
    <name evidence="4" type="ORF">FNH05_06955</name>
</gene>
<dbReference type="Gene3D" id="1.25.40.10">
    <property type="entry name" value="Tetratricopeptide repeat domain"/>
    <property type="match status" value="1"/>
</dbReference>
<keyword evidence="1" id="KW-0547">Nucleotide-binding</keyword>
<protein>
    <submittedName>
        <fullName evidence="4">AAA family ATPase</fullName>
    </submittedName>
</protein>
<keyword evidence="2" id="KW-0067">ATP-binding</keyword>
<comment type="caution">
    <text evidence="4">The sequence shown here is derived from an EMBL/GenBank/DDBJ whole genome shotgun (WGS) entry which is preliminary data.</text>
</comment>
<dbReference type="SUPFAM" id="SSF46894">
    <property type="entry name" value="C-terminal effector domain of the bipartite response regulators"/>
    <property type="match status" value="1"/>
</dbReference>
<dbReference type="PANTHER" id="PTHR16305:SF35">
    <property type="entry name" value="TRANSCRIPTIONAL ACTIVATOR DOMAIN"/>
    <property type="match status" value="1"/>
</dbReference>
<dbReference type="InterPro" id="IPR041664">
    <property type="entry name" value="AAA_16"/>
</dbReference>
<proteinExistence type="predicted"/>
<keyword evidence="5" id="KW-1185">Reference proteome</keyword>
<dbReference type="GO" id="GO:0003677">
    <property type="term" value="F:DNA binding"/>
    <property type="evidence" value="ECO:0007669"/>
    <property type="project" value="InterPro"/>
</dbReference>
<evidence type="ECO:0000313" key="5">
    <source>
        <dbReference type="Proteomes" id="UP000320011"/>
    </source>
</evidence>
<dbReference type="Gene3D" id="1.10.10.10">
    <property type="entry name" value="Winged helix-like DNA-binding domain superfamily/Winged helix DNA-binding domain"/>
    <property type="match status" value="1"/>
</dbReference>
<dbReference type="RefSeq" id="WP_144586451.1">
    <property type="nucleotide sequence ID" value="NZ_VJWX01000041.1"/>
</dbReference>
<dbReference type="InterPro" id="IPR011990">
    <property type="entry name" value="TPR-like_helical_dom_sf"/>
</dbReference>
<dbReference type="PANTHER" id="PTHR16305">
    <property type="entry name" value="TESTICULAR SOLUBLE ADENYLYL CYCLASE"/>
    <property type="match status" value="1"/>
</dbReference>
<sequence>MLDAIDAAAGPLISVTGAAGVGRTTLLAQLSERLAERGVAVWAMRFTRDGEAIPARFTLRPGSSPDGVAEPVTQLPGGDASPWAWSPIRPADGARDDPAIARRAAAAAAAPLLRAGRETVLLIDDVHWIDPDSLAVLAALIRQLAGTPVRCVCTARVPAARMAPELGAAVRELRRAGLATAVRLAPLTRGELTRQVTAVLQATPEPALVTRVHELSRGVAAAVRDSIDMVRHNGSVEVVDRQAYLVQRTSPGDPPAHNQLVQAIRALGQAEWAAAKAVAVLCPLGAAVPRLVGEALGVPEPEAVALLDSLCQAGVLHRGLAGRSWRFTVPLVASAVTACLGPFERRRLAATVVTAVWAGSATCGDTDYLADQVANAGALVDRQRALGELLNRSAAVQQDKAESAVRWLGAAIELAENRAQRAMVLLMHTSTCHLHGDYERSLRGAQSLLGAYADQLSPDAAQEVQLMAVQGLHCVGDEEALRELVELRRRWAGGIEHSVVTRAFALAALDRWTDVHELLNGSRAAWRAGNPTSAMLGELLGTTAELWSGRCARFEQSLLARERWTLRATARHRLDQVGSHVTGLLVTGDLSRAEKLLIDEDLPVTALPRYDQAMVAALRGDAALALDLTRRAMATTGRGYDPGYAGMLQTTIWILVLQGRLTTARALLKTARAAKPVLAHLLDAAEARLDRALGETGQAVSRLRRALADAQERGLLVGADVCRAELVDLALDAGDHEAARSDLDALTQVTATMPTSRSTMYLLLARATVKRDRAAAAECLRQARERGQPLELAVVLERLVKYGVAEPELLNEAYELLGGLDALLARAWLRNLMRDHGVSVRGRKETVAENEHLLAMLAAGGLTNKQLAMALCTSDKSIEGRLSRLFTRTGYRSRIELSTAMLNGEYRP</sequence>
<dbReference type="Pfam" id="PF13191">
    <property type="entry name" value="AAA_16"/>
    <property type="match status" value="1"/>
</dbReference>
<evidence type="ECO:0000313" key="4">
    <source>
        <dbReference type="EMBL" id="TVT57827.1"/>
    </source>
</evidence>
<dbReference type="AlphaFoldDB" id="A0A558D9X8"/>
<dbReference type="GO" id="GO:0006355">
    <property type="term" value="P:regulation of DNA-templated transcription"/>
    <property type="evidence" value="ECO:0007669"/>
    <property type="project" value="InterPro"/>
</dbReference>
<accession>A0A558D9X8</accession>
<reference evidence="4 5" key="1">
    <citation type="submission" date="2019-07" db="EMBL/GenBank/DDBJ databases">
        <authorList>
            <person name="Duangmal K."/>
            <person name="Teo W.F.A."/>
        </authorList>
    </citation>
    <scope>NUCLEOTIDE SEQUENCE [LARGE SCALE GENOMIC DNA]</scope>
    <source>
        <strain evidence="4 5">TBRC 6029</strain>
    </source>
</reference>
<organism evidence="4 5">
    <name type="scientific">Amycolatopsis rhizosphaerae</name>
    <dbReference type="NCBI Taxonomy" id="2053003"/>
    <lineage>
        <taxon>Bacteria</taxon>
        <taxon>Bacillati</taxon>
        <taxon>Actinomycetota</taxon>
        <taxon>Actinomycetes</taxon>
        <taxon>Pseudonocardiales</taxon>
        <taxon>Pseudonocardiaceae</taxon>
        <taxon>Amycolatopsis</taxon>
    </lineage>
</organism>
<dbReference type="SMART" id="SM00421">
    <property type="entry name" value="HTH_LUXR"/>
    <property type="match status" value="1"/>
</dbReference>
<dbReference type="GO" id="GO:0005524">
    <property type="term" value="F:ATP binding"/>
    <property type="evidence" value="ECO:0007669"/>
    <property type="project" value="UniProtKB-KW"/>
</dbReference>
<evidence type="ECO:0000256" key="1">
    <source>
        <dbReference type="ARBA" id="ARBA00022741"/>
    </source>
</evidence>